<feature type="region of interest" description="Disordered" evidence="1">
    <location>
        <begin position="1"/>
        <end position="28"/>
    </location>
</feature>
<keyword evidence="3" id="KW-1185">Reference proteome</keyword>
<evidence type="ECO:0000256" key="1">
    <source>
        <dbReference type="SAM" id="MobiDB-lite"/>
    </source>
</evidence>
<dbReference type="PANTHER" id="PTHR13211">
    <property type="entry name" value="TELOMERASE CAJAL BODY PROTEIN 1"/>
    <property type="match status" value="1"/>
</dbReference>
<accession>A0AAP0R6C1</accession>
<dbReference type="Gene3D" id="2.130.10.10">
    <property type="entry name" value="YVTN repeat-like/Quinoprotein amine dehydrogenase"/>
    <property type="match status" value="1"/>
</dbReference>
<evidence type="ECO:0000313" key="3">
    <source>
        <dbReference type="Proteomes" id="UP001415857"/>
    </source>
</evidence>
<evidence type="ECO:0000313" key="2">
    <source>
        <dbReference type="EMBL" id="KAK9267241.1"/>
    </source>
</evidence>
<proteinExistence type="predicted"/>
<dbReference type="InterPro" id="IPR051150">
    <property type="entry name" value="SWT21/TCAB1_mRNA_Telomere"/>
</dbReference>
<dbReference type="InterPro" id="IPR015943">
    <property type="entry name" value="WD40/YVTN_repeat-like_dom_sf"/>
</dbReference>
<organism evidence="2 3">
    <name type="scientific">Liquidambar formosana</name>
    <name type="common">Formosan gum</name>
    <dbReference type="NCBI Taxonomy" id="63359"/>
    <lineage>
        <taxon>Eukaryota</taxon>
        <taxon>Viridiplantae</taxon>
        <taxon>Streptophyta</taxon>
        <taxon>Embryophyta</taxon>
        <taxon>Tracheophyta</taxon>
        <taxon>Spermatophyta</taxon>
        <taxon>Magnoliopsida</taxon>
        <taxon>eudicotyledons</taxon>
        <taxon>Gunneridae</taxon>
        <taxon>Pentapetalae</taxon>
        <taxon>Saxifragales</taxon>
        <taxon>Altingiaceae</taxon>
        <taxon>Liquidambar</taxon>
    </lineage>
</organism>
<dbReference type="EMBL" id="JBBPBK010000016">
    <property type="protein sequence ID" value="KAK9267241.1"/>
    <property type="molecule type" value="Genomic_DNA"/>
</dbReference>
<dbReference type="PANTHER" id="PTHR13211:SF0">
    <property type="entry name" value="TELOMERASE CAJAL BODY PROTEIN 1"/>
    <property type="match status" value="1"/>
</dbReference>
<dbReference type="InterPro" id="IPR036322">
    <property type="entry name" value="WD40_repeat_dom_sf"/>
</dbReference>
<sequence>MEEEEEQQQPDLPNDAAETSEPSQQQYSWPVIKFDVPPARAYHFYHQFRNSSNPNNFLKGVKWSPDGSCFLTSSEDNTLRIFTLPDNESGDAVNACSFDIGEDSYAANLVLSEGESVY</sequence>
<dbReference type="SUPFAM" id="SSF50978">
    <property type="entry name" value="WD40 repeat-like"/>
    <property type="match status" value="1"/>
</dbReference>
<dbReference type="Proteomes" id="UP001415857">
    <property type="component" value="Unassembled WGS sequence"/>
</dbReference>
<dbReference type="AlphaFoldDB" id="A0AAP0R6C1"/>
<comment type="caution">
    <text evidence="2">The sequence shown here is derived from an EMBL/GenBank/DDBJ whole genome shotgun (WGS) entry which is preliminary data.</text>
</comment>
<reference evidence="2 3" key="1">
    <citation type="journal article" date="2024" name="Plant J.">
        <title>Genome sequences and population genomics reveal climatic adaptation and genomic divergence between two closely related sweetgum species.</title>
        <authorList>
            <person name="Xu W.Q."/>
            <person name="Ren C.Q."/>
            <person name="Zhang X.Y."/>
            <person name="Comes H.P."/>
            <person name="Liu X.H."/>
            <person name="Li Y.G."/>
            <person name="Kettle C.J."/>
            <person name="Jalonen R."/>
            <person name="Gaisberger H."/>
            <person name="Ma Y.Z."/>
            <person name="Qiu Y.X."/>
        </authorList>
    </citation>
    <scope>NUCLEOTIDE SEQUENCE [LARGE SCALE GENOMIC DNA]</scope>
    <source>
        <strain evidence="2">Hangzhou</strain>
    </source>
</reference>
<gene>
    <name evidence="2" type="ORF">L1049_009663</name>
</gene>
<name>A0AAP0R6C1_LIQFO</name>
<protein>
    <submittedName>
        <fullName evidence="2">Uncharacterized protein</fullName>
    </submittedName>
</protein>